<dbReference type="Proteomes" id="UP000220133">
    <property type="component" value="Chromosome"/>
</dbReference>
<keyword evidence="1" id="KW-0812">Transmembrane</keyword>
<evidence type="ECO:0000313" key="2">
    <source>
        <dbReference type="EMBL" id="ATL48725.1"/>
    </source>
</evidence>
<sequence>MVVIKYILVAIVLLIALGLLGGCGLLFIVHGWTGMPRKKARKKFTEYLARELGNDIRVLAFYRFYNTGNMNPNMFSIELQDVNREKVHFAVYWDAKKEQLDRPMYGEERNTLKSKYLFALERYQAYEAIRMEIVPLADNITWSMQYVTLHFTTPLTLEMMKSISAQFAASISKYPVLSFYTYHLHFNSNGDTNWLRTEIYKEGDDFPFKVVHYGFDTKSRQFNQLSKQLMESRDRYNNLRGTELYSENPVILVNQEDCMDLYVTYIFQEQAAAGKVQLKDFVGVLAIHFDMNKSEILSEKYIQGHRWKYLPDLYKDLQEQIGSKYQ</sequence>
<accession>A0A291QXQ6</accession>
<dbReference type="PROSITE" id="PS51257">
    <property type="entry name" value="PROKAR_LIPOPROTEIN"/>
    <property type="match status" value="1"/>
</dbReference>
<dbReference type="KEGG" id="cbae:COR50_17005"/>
<keyword evidence="3" id="KW-1185">Reference proteome</keyword>
<dbReference type="AlphaFoldDB" id="A0A291QXQ6"/>
<proteinExistence type="predicted"/>
<dbReference type="EMBL" id="CP023777">
    <property type="protein sequence ID" value="ATL48725.1"/>
    <property type="molecule type" value="Genomic_DNA"/>
</dbReference>
<reference evidence="2 3" key="1">
    <citation type="submission" date="2017-10" db="EMBL/GenBank/DDBJ databases">
        <title>Paenichitinophaga pekingensis gen. nov., sp. nov., isolated from activated sludge.</title>
        <authorList>
            <person name="Jin D."/>
            <person name="Kong X."/>
            <person name="Deng Y."/>
            <person name="Bai Z."/>
        </authorList>
    </citation>
    <scope>NUCLEOTIDE SEQUENCE [LARGE SCALE GENOMIC DNA]</scope>
    <source>
        <strain evidence="2 3">13</strain>
    </source>
</reference>
<keyword evidence="1" id="KW-1133">Transmembrane helix</keyword>
<evidence type="ECO:0000256" key="1">
    <source>
        <dbReference type="SAM" id="Phobius"/>
    </source>
</evidence>
<keyword evidence="1" id="KW-0472">Membrane</keyword>
<evidence type="ECO:0000313" key="3">
    <source>
        <dbReference type="Proteomes" id="UP000220133"/>
    </source>
</evidence>
<organism evidence="2 3">
    <name type="scientific">Chitinophaga caeni</name>
    <dbReference type="NCBI Taxonomy" id="2029983"/>
    <lineage>
        <taxon>Bacteria</taxon>
        <taxon>Pseudomonadati</taxon>
        <taxon>Bacteroidota</taxon>
        <taxon>Chitinophagia</taxon>
        <taxon>Chitinophagales</taxon>
        <taxon>Chitinophagaceae</taxon>
        <taxon>Chitinophaga</taxon>
    </lineage>
</organism>
<protein>
    <submittedName>
        <fullName evidence="2">Uncharacterized protein</fullName>
    </submittedName>
</protein>
<feature type="transmembrane region" description="Helical" evidence="1">
    <location>
        <begin position="6"/>
        <end position="33"/>
    </location>
</feature>
<gene>
    <name evidence="2" type="ORF">COR50_17005</name>
</gene>
<name>A0A291QXQ6_9BACT</name>